<keyword evidence="2" id="KW-0378">Hydrolase</keyword>
<dbReference type="PANTHER" id="PTHR10458:SF22">
    <property type="entry name" value="PEPTIDE DEFORMYLASE"/>
    <property type="match status" value="1"/>
</dbReference>
<dbReference type="NCBIfam" id="TIGR00079">
    <property type="entry name" value="pept_deformyl"/>
    <property type="match status" value="1"/>
</dbReference>
<gene>
    <name evidence="2" type="primary">def</name>
    <name evidence="3" type="ORF">SAMN04489760_101169</name>
</gene>
<dbReference type="HAMAP" id="MF_00163">
    <property type="entry name" value="Pep_deformylase"/>
    <property type="match status" value="1"/>
</dbReference>
<dbReference type="Pfam" id="PF01327">
    <property type="entry name" value="Pep_deformylase"/>
    <property type="match status" value="1"/>
</dbReference>
<dbReference type="SUPFAM" id="SSF56420">
    <property type="entry name" value="Peptide deformylase"/>
    <property type="match status" value="1"/>
</dbReference>
<feature type="active site" evidence="2">
    <location>
        <position position="156"/>
    </location>
</feature>
<comment type="function">
    <text evidence="2">Removes the formyl group from the N-terminal Met of newly synthesized proteins. Requires at least a dipeptide for an efficient rate of reaction. N-terminal L-methionine is a prerequisite for activity but the enzyme has broad specificity at other positions.</text>
</comment>
<dbReference type="PANTHER" id="PTHR10458">
    <property type="entry name" value="PEPTIDE DEFORMYLASE"/>
    <property type="match status" value="1"/>
</dbReference>
<dbReference type="RefSeq" id="WP_093881882.1">
    <property type="nucleotide sequence ID" value="NZ_FOBS01000001.1"/>
</dbReference>
<dbReference type="OrthoDB" id="9804313at2"/>
<keyword evidence="2" id="KW-0408">Iron</keyword>
<reference evidence="3 4" key="1">
    <citation type="submission" date="2016-10" db="EMBL/GenBank/DDBJ databases">
        <authorList>
            <person name="de Groot N.N."/>
        </authorList>
    </citation>
    <scope>NUCLEOTIDE SEQUENCE [LARGE SCALE GENOMIC DNA]</scope>
    <source>
        <strain evidence="3 4">DSM 8423</strain>
    </source>
</reference>
<evidence type="ECO:0000313" key="4">
    <source>
        <dbReference type="Proteomes" id="UP000198744"/>
    </source>
</evidence>
<dbReference type="Proteomes" id="UP000198744">
    <property type="component" value="Unassembled WGS sequence"/>
</dbReference>
<dbReference type="GO" id="GO:0042586">
    <property type="term" value="F:peptide deformylase activity"/>
    <property type="evidence" value="ECO:0007669"/>
    <property type="project" value="UniProtKB-UniRule"/>
</dbReference>
<evidence type="ECO:0000313" key="3">
    <source>
        <dbReference type="EMBL" id="SEL95924.1"/>
    </source>
</evidence>
<evidence type="ECO:0000256" key="1">
    <source>
        <dbReference type="ARBA" id="ARBA00010759"/>
    </source>
</evidence>
<protein>
    <recommendedName>
        <fullName evidence="2">Peptide deformylase</fullName>
        <shortName evidence="2">PDF</shortName>
        <ecNumber evidence="2">3.5.1.88</ecNumber>
    </recommendedName>
    <alternativeName>
        <fullName evidence="2">Polypeptide deformylase</fullName>
    </alternativeName>
</protein>
<feature type="binding site" evidence="2">
    <location>
        <position position="159"/>
    </location>
    <ligand>
        <name>Fe cation</name>
        <dbReference type="ChEBI" id="CHEBI:24875"/>
    </ligand>
</feature>
<dbReference type="Gene3D" id="3.90.45.10">
    <property type="entry name" value="Peptide deformylase"/>
    <property type="match status" value="1"/>
</dbReference>
<comment type="catalytic activity">
    <reaction evidence="2">
        <text>N-terminal N-formyl-L-methionyl-[peptide] + H2O = N-terminal L-methionyl-[peptide] + formate</text>
        <dbReference type="Rhea" id="RHEA:24420"/>
        <dbReference type="Rhea" id="RHEA-COMP:10639"/>
        <dbReference type="Rhea" id="RHEA-COMP:10640"/>
        <dbReference type="ChEBI" id="CHEBI:15377"/>
        <dbReference type="ChEBI" id="CHEBI:15740"/>
        <dbReference type="ChEBI" id="CHEBI:49298"/>
        <dbReference type="ChEBI" id="CHEBI:64731"/>
        <dbReference type="EC" id="3.5.1.88"/>
    </reaction>
</comment>
<name>A0A1H7UGQ9_9BACT</name>
<dbReference type="AlphaFoldDB" id="A0A1H7UGQ9"/>
<keyword evidence="2" id="KW-0648">Protein biosynthesis</keyword>
<evidence type="ECO:0000256" key="2">
    <source>
        <dbReference type="HAMAP-Rule" id="MF_00163"/>
    </source>
</evidence>
<comment type="similarity">
    <text evidence="1 2">Belongs to the polypeptide deformylase family.</text>
</comment>
<proteinExistence type="inferred from homology"/>
<accession>A0A1H7UGQ9</accession>
<dbReference type="PIRSF" id="PIRSF004749">
    <property type="entry name" value="Pep_def"/>
    <property type="match status" value="1"/>
</dbReference>
<dbReference type="EC" id="3.5.1.88" evidence="2"/>
<dbReference type="GO" id="GO:0006412">
    <property type="term" value="P:translation"/>
    <property type="evidence" value="ECO:0007669"/>
    <property type="project" value="UniProtKB-UniRule"/>
</dbReference>
<dbReference type="PRINTS" id="PR01576">
    <property type="entry name" value="PDEFORMYLASE"/>
</dbReference>
<dbReference type="InterPro" id="IPR036821">
    <property type="entry name" value="Peptide_deformylase_sf"/>
</dbReference>
<feature type="binding site" evidence="2">
    <location>
        <position position="155"/>
    </location>
    <ligand>
        <name>Fe cation</name>
        <dbReference type="ChEBI" id="CHEBI:24875"/>
    </ligand>
</feature>
<dbReference type="GO" id="GO:0046872">
    <property type="term" value="F:metal ion binding"/>
    <property type="evidence" value="ECO:0007669"/>
    <property type="project" value="UniProtKB-KW"/>
</dbReference>
<keyword evidence="4" id="KW-1185">Reference proteome</keyword>
<keyword evidence="2" id="KW-0479">Metal-binding</keyword>
<dbReference type="EMBL" id="FOBS01000001">
    <property type="protein sequence ID" value="SEL95924.1"/>
    <property type="molecule type" value="Genomic_DNA"/>
</dbReference>
<dbReference type="InterPro" id="IPR023635">
    <property type="entry name" value="Peptide_deformylase"/>
</dbReference>
<dbReference type="CDD" id="cd00487">
    <property type="entry name" value="Pep_deformylase"/>
    <property type="match status" value="1"/>
</dbReference>
<organism evidence="3 4">
    <name type="scientific">Syntrophus gentianae</name>
    <dbReference type="NCBI Taxonomy" id="43775"/>
    <lineage>
        <taxon>Bacteria</taxon>
        <taxon>Pseudomonadati</taxon>
        <taxon>Thermodesulfobacteriota</taxon>
        <taxon>Syntrophia</taxon>
        <taxon>Syntrophales</taxon>
        <taxon>Syntrophaceae</taxon>
        <taxon>Syntrophus</taxon>
    </lineage>
</organism>
<feature type="binding site" evidence="2">
    <location>
        <position position="113"/>
    </location>
    <ligand>
        <name>Fe cation</name>
        <dbReference type="ChEBI" id="CHEBI:24875"/>
    </ligand>
</feature>
<comment type="cofactor">
    <cofactor evidence="2">
        <name>Fe(2+)</name>
        <dbReference type="ChEBI" id="CHEBI:29033"/>
    </cofactor>
    <text evidence="2">Binds 1 Fe(2+) ion.</text>
</comment>
<dbReference type="STRING" id="43775.SAMN04489760_101169"/>
<sequence>MKSLSHKVLTLWDEISLTEEETRILRTPSADIPLPLSREALEQIQTLVDAFLELDGALGLAAPQIGINRKIVIFRNKGFDEEGWSKKEKDYDLLINPRITQTRGEPVKGTEGCLSCPEIQVEVYRFPEIKVRAYDLKGNRISKRYEDFLARIAQHELDHLDGRLIVDYEGTVYFPKEKKSFFERILARIP</sequence>